<evidence type="ECO:0000313" key="1">
    <source>
        <dbReference type="EMBL" id="GLH94890.1"/>
    </source>
</evidence>
<organism evidence="1 2">
    <name type="scientific">Phytohabitans aurantiacus</name>
    <dbReference type="NCBI Taxonomy" id="3016789"/>
    <lineage>
        <taxon>Bacteria</taxon>
        <taxon>Bacillati</taxon>
        <taxon>Actinomycetota</taxon>
        <taxon>Actinomycetes</taxon>
        <taxon>Micromonosporales</taxon>
        <taxon>Micromonosporaceae</taxon>
    </lineage>
</organism>
<dbReference type="EMBL" id="BSDI01000001">
    <property type="protein sequence ID" value="GLH94890.1"/>
    <property type="molecule type" value="Genomic_DNA"/>
</dbReference>
<gene>
    <name evidence="1" type="ORF">Pa4123_01620</name>
</gene>
<comment type="caution">
    <text evidence="1">The sequence shown here is derived from an EMBL/GenBank/DDBJ whole genome shotgun (WGS) entry which is preliminary data.</text>
</comment>
<reference evidence="1" key="1">
    <citation type="submission" date="2022-12" db="EMBL/GenBank/DDBJ databases">
        <title>New Phytohabitans aurantiacus sp. RD004123 nov., an actinomycete isolated from soil.</title>
        <authorList>
            <person name="Triningsih D.W."/>
            <person name="Harunari E."/>
            <person name="Igarashi Y."/>
        </authorList>
    </citation>
    <scope>NUCLEOTIDE SEQUENCE</scope>
    <source>
        <strain evidence="1">RD004123</strain>
    </source>
</reference>
<dbReference type="Proteomes" id="UP001144280">
    <property type="component" value="Unassembled WGS sequence"/>
</dbReference>
<protein>
    <submittedName>
        <fullName evidence="1">Uncharacterized protein</fullName>
    </submittedName>
</protein>
<name>A0ABQ5QNM5_9ACTN</name>
<keyword evidence="2" id="KW-1185">Reference proteome</keyword>
<accession>A0ABQ5QNM5</accession>
<evidence type="ECO:0000313" key="2">
    <source>
        <dbReference type="Proteomes" id="UP001144280"/>
    </source>
</evidence>
<proteinExistence type="predicted"/>
<dbReference type="RefSeq" id="WP_281891730.1">
    <property type="nucleotide sequence ID" value="NZ_BSDI01000001.1"/>
</dbReference>
<sequence>MTTFLAGQELTAGALNAAIGYRKVKTIDESVGNDTLQNDDHLFIPVPANFTGQGQLRMLYSISAGTAADMKFRLTFPSSDFAWGQLRIPTSVSSGAGTTVDYGGETLTAVTNSATIGVGAGTGILCAIAEFTLFVGGSGGTLQLQWAQNTNTVGVNTVMRKGSSLWIAQV</sequence>